<dbReference type="InterPro" id="IPR023606">
    <property type="entry name" value="CoA-Trfase_III_dom_1_sf"/>
</dbReference>
<dbReference type="AlphaFoldDB" id="A0A1I1HV04"/>
<reference evidence="2 3" key="1">
    <citation type="submission" date="2016-10" db="EMBL/GenBank/DDBJ databases">
        <authorList>
            <person name="de Groot N.N."/>
        </authorList>
    </citation>
    <scope>NUCLEOTIDE SEQUENCE [LARGE SCALE GENOMIC DNA]</scope>
    <source>
        <strain evidence="2 3">DSM 19548</strain>
    </source>
</reference>
<dbReference type="InterPro" id="IPR050483">
    <property type="entry name" value="CoA-transferase_III_domain"/>
</dbReference>
<name>A0A1I1HV04_9RHOB</name>
<sequence length="408" mass="43898">MTTPPLDGIRILDLSRVLAGPWAAQYLADLGCEVIKVERAGTGDDARAYGPPYVKDADGNDTSENFFHLSCNRGKKSLTVDIAQPEGQQIVKRLAGTCDVLVENFKVGNLAKYGLDYDSLHKEFPRLVYCSVTGFGQTGPYRLRPGYDAIFQGMSGLMSVTGIAEGEPGAGPMKVGPSITDIICGLNAVIAVVSALYARDVKGAPGQQLDLALFDTAVAAMSHYAQIYLSSGVAPFRRGTQGNGGVPSQMFYTKDGALMLTAGNSAQYCRLCEAIGRPEMARHPLYEDARTRIANRSGLSAWLQEHFLTDTTAHWLDALEKGGVPSGPIYDFEEVFADPHMVSRGLKVTVEHPFNPAVDLIGSPLRMSETPVATPKAPPLVGEHTTALLDELGYDALTQQDFRARGVI</sequence>
<gene>
    <name evidence="2" type="ORF">SAMN04488094_103293</name>
</gene>
<dbReference type="EMBL" id="FOLG01000003">
    <property type="protein sequence ID" value="SFC27726.1"/>
    <property type="molecule type" value="Genomic_DNA"/>
</dbReference>
<accession>A0A1I1HV04</accession>
<keyword evidence="3" id="KW-1185">Reference proteome</keyword>
<dbReference type="STRING" id="441112.SAMN04488094_103293"/>
<dbReference type="PANTHER" id="PTHR48207">
    <property type="entry name" value="SUCCINATE--HYDROXYMETHYLGLUTARATE COA-TRANSFERASE"/>
    <property type="match status" value="1"/>
</dbReference>
<dbReference type="Proteomes" id="UP000198728">
    <property type="component" value="Unassembled WGS sequence"/>
</dbReference>
<keyword evidence="1 2" id="KW-0808">Transferase</keyword>
<evidence type="ECO:0000313" key="2">
    <source>
        <dbReference type="EMBL" id="SFC27726.1"/>
    </source>
</evidence>
<dbReference type="Gene3D" id="3.30.1540.10">
    <property type="entry name" value="formyl-coa transferase, domain 3"/>
    <property type="match status" value="1"/>
</dbReference>
<evidence type="ECO:0000256" key="1">
    <source>
        <dbReference type="ARBA" id="ARBA00022679"/>
    </source>
</evidence>
<dbReference type="RefSeq" id="WP_093360256.1">
    <property type="nucleotide sequence ID" value="NZ_FOLG01000003.1"/>
</dbReference>
<dbReference type="Gene3D" id="3.40.50.10540">
    <property type="entry name" value="Crotonobetainyl-coa:carnitine coa-transferase, domain 1"/>
    <property type="match status" value="1"/>
</dbReference>
<dbReference type="InterPro" id="IPR003673">
    <property type="entry name" value="CoA-Trfase_fam_III"/>
</dbReference>
<proteinExistence type="predicted"/>
<dbReference type="Pfam" id="PF02515">
    <property type="entry name" value="CoA_transf_3"/>
    <property type="match status" value="1"/>
</dbReference>
<dbReference type="PANTHER" id="PTHR48207:SF3">
    <property type="entry name" value="SUCCINATE--HYDROXYMETHYLGLUTARATE COA-TRANSFERASE"/>
    <property type="match status" value="1"/>
</dbReference>
<dbReference type="SUPFAM" id="SSF89796">
    <property type="entry name" value="CoA-transferase family III (CaiB/BaiF)"/>
    <property type="match status" value="1"/>
</dbReference>
<dbReference type="InterPro" id="IPR044855">
    <property type="entry name" value="CoA-Trfase_III_dom3_sf"/>
</dbReference>
<evidence type="ECO:0000313" key="3">
    <source>
        <dbReference type="Proteomes" id="UP000198728"/>
    </source>
</evidence>
<protein>
    <submittedName>
        <fullName evidence="2">Crotonobetainyl-CoA:carnitine CoA-transferase CaiB</fullName>
    </submittedName>
</protein>
<organism evidence="2 3">
    <name type="scientific">Tropicimonas isoalkanivorans</name>
    <dbReference type="NCBI Taxonomy" id="441112"/>
    <lineage>
        <taxon>Bacteria</taxon>
        <taxon>Pseudomonadati</taxon>
        <taxon>Pseudomonadota</taxon>
        <taxon>Alphaproteobacteria</taxon>
        <taxon>Rhodobacterales</taxon>
        <taxon>Roseobacteraceae</taxon>
        <taxon>Tropicimonas</taxon>
    </lineage>
</organism>
<dbReference type="GO" id="GO:0008410">
    <property type="term" value="F:CoA-transferase activity"/>
    <property type="evidence" value="ECO:0007669"/>
    <property type="project" value="TreeGrafter"/>
</dbReference>
<dbReference type="OrthoDB" id="7208981at2"/>